<evidence type="ECO:0000313" key="3">
    <source>
        <dbReference type="EMBL" id="MCW3789783.1"/>
    </source>
</evidence>
<dbReference type="Gene3D" id="1.10.443.10">
    <property type="entry name" value="Intergrase catalytic core"/>
    <property type="match status" value="1"/>
</dbReference>
<comment type="caution">
    <text evidence="3">The sequence shown here is derived from an EMBL/GenBank/DDBJ whole genome shotgun (WGS) entry which is preliminary data.</text>
</comment>
<proteinExistence type="predicted"/>
<dbReference type="Proteomes" id="UP001209229">
    <property type="component" value="Unassembled WGS sequence"/>
</dbReference>
<keyword evidence="4" id="KW-1185">Reference proteome</keyword>
<dbReference type="InterPro" id="IPR002104">
    <property type="entry name" value="Integrase_catalytic"/>
</dbReference>
<feature type="domain" description="Tyr recombinase" evidence="2">
    <location>
        <begin position="4"/>
        <end position="138"/>
    </location>
</feature>
<name>A0AAE3SIZ1_9BACT</name>
<dbReference type="InterPro" id="IPR011010">
    <property type="entry name" value="DNA_brk_join_enz"/>
</dbReference>
<feature type="non-terminal residue" evidence="3">
    <location>
        <position position="138"/>
    </location>
</feature>
<accession>A0AAE3SIZ1</accession>
<protein>
    <submittedName>
        <fullName evidence="3">Tyrosine-type recombinase/integrase</fullName>
    </submittedName>
</protein>
<reference evidence="3" key="1">
    <citation type="submission" date="2022-10" db="EMBL/GenBank/DDBJ databases">
        <authorList>
            <person name="Yu W.X."/>
        </authorList>
    </citation>
    <scope>NUCLEOTIDE SEQUENCE</scope>
    <source>
        <strain evidence="3">AAT</strain>
    </source>
</reference>
<dbReference type="InterPro" id="IPR013762">
    <property type="entry name" value="Integrase-like_cat_sf"/>
</dbReference>
<dbReference type="GO" id="GO:0003677">
    <property type="term" value="F:DNA binding"/>
    <property type="evidence" value="ECO:0007669"/>
    <property type="project" value="InterPro"/>
</dbReference>
<evidence type="ECO:0000256" key="1">
    <source>
        <dbReference type="ARBA" id="ARBA00023172"/>
    </source>
</evidence>
<dbReference type="GO" id="GO:0015074">
    <property type="term" value="P:DNA integration"/>
    <property type="evidence" value="ECO:0007669"/>
    <property type="project" value="InterPro"/>
</dbReference>
<dbReference type="EMBL" id="JAPDPJ010000223">
    <property type="protein sequence ID" value="MCW3789783.1"/>
    <property type="molecule type" value="Genomic_DNA"/>
</dbReference>
<dbReference type="AlphaFoldDB" id="A0AAE3SIZ1"/>
<keyword evidence="1" id="KW-0233">DNA recombination</keyword>
<evidence type="ECO:0000313" key="4">
    <source>
        <dbReference type="Proteomes" id="UP001209229"/>
    </source>
</evidence>
<organism evidence="3 4">
    <name type="scientific">Plebeiibacterium sediminum</name>
    <dbReference type="NCBI Taxonomy" id="2992112"/>
    <lineage>
        <taxon>Bacteria</taxon>
        <taxon>Pseudomonadati</taxon>
        <taxon>Bacteroidota</taxon>
        <taxon>Bacteroidia</taxon>
        <taxon>Marinilabiliales</taxon>
        <taxon>Marinilabiliaceae</taxon>
        <taxon>Plebeiibacterium</taxon>
    </lineage>
</organism>
<dbReference type="Pfam" id="PF00589">
    <property type="entry name" value="Phage_integrase"/>
    <property type="match status" value="1"/>
</dbReference>
<dbReference type="SUPFAM" id="SSF56349">
    <property type="entry name" value="DNA breaking-rejoining enzymes"/>
    <property type="match status" value="1"/>
</dbReference>
<gene>
    <name evidence="3" type="ORF">OM075_25220</name>
</gene>
<dbReference type="PROSITE" id="PS51898">
    <property type="entry name" value="TYR_RECOMBINASE"/>
    <property type="match status" value="1"/>
</dbReference>
<sequence>MKRKLPVVLSQKEVTGLVHVLSNLKHRTILMLTYATGMRRDEVLNLKPSNIDSSRGVIRVSGKGQKVREIPIFDELLEQLRFYYKHYRPEKYLFEGKKRGKKYAQASWIFLIMLTPFPEAGSCDVFRMTFRRMLTPLS</sequence>
<evidence type="ECO:0000259" key="2">
    <source>
        <dbReference type="PROSITE" id="PS51898"/>
    </source>
</evidence>
<dbReference type="RefSeq" id="WP_301193329.1">
    <property type="nucleotide sequence ID" value="NZ_JAPDPJ010000223.1"/>
</dbReference>
<dbReference type="GO" id="GO:0006310">
    <property type="term" value="P:DNA recombination"/>
    <property type="evidence" value="ECO:0007669"/>
    <property type="project" value="UniProtKB-KW"/>
</dbReference>